<dbReference type="PANTHER" id="PTHR37423">
    <property type="entry name" value="SOLUBLE LYTIC MUREIN TRANSGLYCOSYLASE-RELATED"/>
    <property type="match status" value="1"/>
</dbReference>
<sequence>MALLGASAPPPAAADRATIRPVLLLQDAVRLADGRRQDAGMLRELAAGSPSAWVRHEAARELADYLARRGEWSEYQGVAGHASACGLLLRALYEGNRERIAAATGPALLGDPRDQTCLAALQRASAAGFLSDRDVWRRIRGLIEERKTRDAQRLLGLLKEDRASAATLRNAVNNATSRLLGPRIELRQRVDQELLAVSALVAAIYSRSPKKIGQVSAGLAEYAPRLDADLAAHLWPYIGKWHALNFSYAGAMDAFGRAPLAEHGRYALAWRTRAALRLGDWDEVVRTIETMQGEQRTLSAWRYWHAQAHHELGSRQRARRLMLGVARDFDDYYGLLAKESVGGMQVATATRRPRAALMDKLRDDVDVRMAIALGRDGKTVEARKIWKFLLRRLGDPEVLALAALAAEEGWYLGSINAADAVKADASDHEQRFPTPAAFAAAVADRAAKDGVPPELVYAIIRQESRFNAKAVSSAGARGLMQVMPRTARLVANKHKFTRYSLPRLTLIEPNVTIGVRYMADLYKNYGGDFVRLSAAYNAGPTNLRRWLRRSEGVDRKVFIETIPFTETRLYVKFVLANAVHYAWRLGRDEPRLAPLVAGSY</sequence>
<dbReference type="CDD" id="cd13401">
    <property type="entry name" value="Slt70-like"/>
    <property type="match status" value="1"/>
</dbReference>
<dbReference type="InterPro" id="IPR037061">
    <property type="entry name" value="Lytic_TGlycoase_superhlx_L_sf"/>
</dbReference>
<keyword evidence="6" id="KW-1185">Reference proteome</keyword>
<gene>
    <name evidence="5" type="ORF">ISN26_05205</name>
</gene>
<dbReference type="Pfam" id="PF14718">
    <property type="entry name" value="SLT_L"/>
    <property type="match status" value="1"/>
</dbReference>
<evidence type="ECO:0000259" key="4">
    <source>
        <dbReference type="Pfam" id="PF14718"/>
    </source>
</evidence>
<dbReference type="GO" id="GO:0008933">
    <property type="term" value="F:peptidoglycan lytic transglycosylase activity"/>
    <property type="evidence" value="ECO:0007669"/>
    <property type="project" value="InterPro"/>
</dbReference>
<dbReference type="InterPro" id="IPR000189">
    <property type="entry name" value="Transglyc_AS"/>
</dbReference>
<dbReference type="SUPFAM" id="SSF48435">
    <property type="entry name" value="Bacterial muramidases"/>
    <property type="match status" value="1"/>
</dbReference>
<dbReference type="GO" id="GO:0016020">
    <property type="term" value="C:membrane"/>
    <property type="evidence" value="ECO:0007669"/>
    <property type="project" value="InterPro"/>
</dbReference>
<evidence type="ECO:0000259" key="3">
    <source>
        <dbReference type="Pfam" id="PF01464"/>
    </source>
</evidence>
<feature type="domain" description="Transglycosylase SLT" evidence="3">
    <location>
        <begin position="444"/>
        <end position="557"/>
    </location>
</feature>
<organism evidence="5 6">
    <name type="scientific">Candidatus Amphirhobacter heronislandensis</name>
    <dbReference type="NCBI Taxonomy" id="1732024"/>
    <lineage>
        <taxon>Bacteria</taxon>
        <taxon>Pseudomonadati</taxon>
        <taxon>Pseudomonadota</taxon>
        <taxon>Gammaproteobacteria</taxon>
        <taxon>Candidatus Tethybacterales</taxon>
        <taxon>Candidatus Tethybacteraceae</taxon>
        <taxon>Candidatus Amphirhobacter</taxon>
    </lineage>
</organism>
<dbReference type="InterPro" id="IPR008939">
    <property type="entry name" value="Lytic_TGlycosylase_superhlx_U"/>
</dbReference>
<reference evidence="5" key="1">
    <citation type="submission" date="2020-10" db="EMBL/GenBank/DDBJ databases">
        <title>An improved Amphimedon queenslandica hologenome assembly reveals how three proteobacterial symbionts can extend the metabolic phenotypic of their marine sponge host.</title>
        <authorList>
            <person name="Degnan B."/>
            <person name="Degnan S."/>
            <person name="Xiang X."/>
        </authorList>
    </citation>
    <scope>NUCLEOTIDE SEQUENCE</scope>
    <source>
        <strain evidence="5">AqS2</strain>
    </source>
</reference>
<protein>
    <submittedName>
        <fullName evidence="5">Lytic transglycosylase domain-containing protein</fullName>
    </submittedName>
</protein>
<proteinExistence type="inferred from homology"/>
<dbReference type="PROSITE" id="PS00922">
    <property type="entry name" value="TRANSGLYCOSYLASE"/>
    <property type="match status" value="1"/>
</dbReference>
<dbReference type="InterPro" id="IPR008258">
    <property type="entry name" value="Transglycosylase_SLT_dom_1"/>
</dbReference>
<dbReference type="GO" id="GO:0042597">
    <property type="term" value="C:periplasmic space"/>
    <property type="evidence" value="ECO:0007669"/>
    <property type="project" value="InterPro"/>
</dbReference>
<evidence type="ECO:0000256" key="1">
    <source>
        <dbReference type="ARBA" id="ARBA00007734"/>
    </source>
</evidence>
<name>A0A930XY90_9GAMM</name>
<dbReference type="SUPFAM" id="SSF53955">
    <property type="entry name" value="Lysozyme-like"/>
    <property type="match status" value="1"/>
</dbReference>
<dbReference type="Pfam" id="PF01464">
    <property type="entry name" value="SLT"/>
    <property type="match status" value="1"/>
</dbReference>
<dbReference type="PANTHER" id="PTHR37423:SF5">
    <property type="entry name" value="SOLUBLE LYTIC MUREIN TRANSGLYCOSYLASE"/>
    <property type="match status" value="1"/>
</dbReference>
<dbReference type="GO" id="GO:0000270">
    <property type="term" value="P:peptidoglycan metabolic process"/>
    <property type="evidence" value="ECO:0007669"/>
    <property type="project" value="InterPro"/>
</dbReference>
<feature type="domain" description="Lytic transglycosylase superhelical linker" evidence="4">
    <location>
        <begin position="361"/>
        <end position="417"/>
    </location>
</feature>
<dbReference type="Gene3D" id="1.10.530.10">
    <property type="match status" value="1"/>
</dbReference>
<dbReference type="Proteomes" id="UP000604381">
    <property type="component" value="Unassembled WGS sequence"/>
</dbReference>
<accession>A0A930XY90</accession>
<evidence type="ECO:0000313" key="5">
    <source>
        <dbReference type="EMBL" id="MBF2735459.1"/>
    </source>
</evidence>
<dbReference type="GO" id="GO:0004553">
    <property type="term" value="F:hydrolase activity, hydrolyzing O-glycosyl compounds"/>
    <property type="evidence" value="ECO:0007669"/>
    <property type="project" value="InterPro"/>
</dbReference>
<dbReference type="AlphaFoldDB" id="A0A930XY90"/>
<comment type="similarity">
    <text evidence="1">Belongs to the transglycosylase Slt family.</text>
</comment>
<dbReference type="Gene3D" id="1.10.1240.20">
    <property type="entry name" value="Lytic transglycosylase, superhelical linker domain"/>
    <property type="match status" value="1"/>
</dbReference>
<dbReference type="Gene3D" id="1.25.20.10">
    <property type="entry name" value="Bacterial muramidases"/>
    <property type="match status" value="1"/>
</dbReference>
<evidence type="ECO:0000256" key="2">
    <source>
        <dbReference type="ARBA" id="ARBA00022729"/>
    </source>
</evidence>
<evidence type="ECO:0000313" key="6">
    <source>
        <dbReference type="Proteomes" id="UP000604381"/>
    </source>
</evidence>
<keyword evidence="2" id="KW-0732">Signal</keyword>
<dbReference type="InterPro" id="IPR012289">
    <property type="entry name" value="Lytic_TGlycosylase_superhlx_L"/>
</dbReference>
<comment type="caution">
    <text evidence="5">The sequence shown here is derived from an EMBL/GenBank/DDBJ whole genome shotgun (WGS) entry which is preliminary data.</text>
</comment>
<dbReference type="EMBL" id="JADHEI010000033">
    <property type="protein sequence ID" value="MBF2735459.1"/>
    <property type="molecule type" value="Genomic_DNA"/>
</dbReference>
<dbReference type="InterPro" id="IPR023346">
    <property type="entry name" value="Lysozyme-like_dom_sf"/>
</dbReference>